<evidence type="ECO:0000256" key="3">
    <source>
        <dbReference type="SAM" id="MobiDB-lite"/>
    </source>
</evidence>
<dbReference type="Pfam" id="PF01436">
    <property type="entry name" value="NHL"/>
    <property type="match status" value="1"/>
</dbReference>
<dbReference type="InterPro" id="IPR011042">
    <property type="entry name" value="6-blade_b-propeller_TolB-like"/>
</dbReference>
<feature type="region of interest" description="Disordered" evidence="3">
    <location>
        <begin position="380"/>
        <end position="425"/>
    </location>
</feature>
<reference evidence="5" key="1">
    <citation type="journal article" date="2020" name="Nat. Ecol. Evol.">
        <title>Deeply conserved synteny resolves early events in vertebrate evolution.</title>
        <authorList>
            <person name="Simakov O."/>
            <person name="Marletaz F."/>
            <person name="Yue J.X."/>
            <person name="O'Connell B."/>
            <person name="Jenkins J."/>
            <person name="Brandt A."/>
            <person name="Calef R."/>
            <person name="Tung C.H."/>
            <person name="Huang T.K."/>
            <person name="Schmutz J."/>
            <person name="Satoh N."/>
            <person name="Yu J.K."/>
            <person name="Putnam N.H."/>
            <person name="Green R.E."/>
            <person name="Rokhsar D.S."/>
        </authorList>
    </citation>
    <scope>NUCLEOTIDE SEQUENCE [LARGE SCALE GENOMIC DNA]</scope>
    <source>
        <strain evidence="5">S238N-H82</strain>
    </source>
</reference>
<dbReference type="AlphaFoldDB" id="A0A9J7KJX4"/>
<dbReference type="RefSeq" id="XP_035662473.1">
    <property type="nucleotide sequence ID" value="XM_035806580.1"/>
</dbReference>
<dbReference type="PROSITE" id="PS51125">
    <property type="entry name" value="NHL"/>
    <property type="match status" value="1"/>
</dbReference>
<protein>
    <submittedName>
        <fullName evidence="6">Uncharacterized protein LOC118406518</fullName>
    </submittedName>
</protein>
<feature type="compositionally biased region" description="Polar residues" evidence="3">
    <location>
        <begin position="344"/>
        <end position="358"/>
    </location>
</feature>
<feature type="compositionally biased region" description="Basic and acidic residues" evidence="3">
    <location>
        <begin position="413"/>
        <end position="422"/>
    </location>
</feature>
<dbReference type="PANTHER" id="PTHR24104">
    <property type="entry name" value="E3 UBIQUITIN-PROTEIN LIGASE NHLRC1-RELATED"/>
    <property type="match status" value="1"/>
</dbReference>
<reference evidence="6" key="2">
    <citation type="submission" date="2025-08" db="UniProtKB">
        <authorList>
            <consortium name="RefSeq"/>
        </authorList>
    </citation>
    <scope>IDENTIFICATION</scope>
    <source>
        <strain evidence="6">S238N-H82</strain>
        <tissue evidence="6">Testes</tissue>
    </source>
</reference>
<dbReference type="Gene3D" id="2.120.10.30">
    <property type="entry name" value="TolB, C-terminal domain"/>
    <property type="match status" value="1"/>
</dbReference>
<evidence type="ECO:0000313" key="5">
    <source>
        <dbReference type="Proteomes" id="UP000001554"/>
    </source>
</evidence>
<dbReference type="InterPro" id="IPR001258">
    <property type="entry name" value="NHL_repeat"/>
</dbReference>
<proteinExistence type="predicted"/>
<organism evidence="5 6">
    <name type="scientific">Branchiostoma floridae</name>
    <name type="common">Florida lancelet</name>
    <name type="synonym">Amphioxus</name>
    <dbReference type="NCBI Taxonomy" id="7739"/>
    <lineage>
        <taxon>Eukaryota</taxon>
        <taxon>Metazoa</taxon>
        <taxon>Chordata</taxon>
        <taxon>Cephalochordata</taxon>
        <taxon>Leptocardii</taxon>
        <taxon>Amphioxiformes</taxon>
        <taxon>Branchiostomatidae</taxon>
        <taxon>Branchiostoma</taxon>
    </lineage>
</organism>
<dbReference type="KEGG" id="bfo:118406518"/>
<accession>A0A9J7KJX4</accession>
<feature type="region of interest" description="Disordered" evidence="3">
    <location>
        <begin position="344"/>
        <end position="367"/>
    </location>
</feature>
<dbReference type="GO" id="GO:0000209">
    <property type="term" value="P:protein polyubiquitination"/>
    <property type="evidence" value="ECO:0000318"/>
    <property type="project" value="GO_Central"/>
</dbReference>
<feature type="region of interest" description="Disordered" evidence="3">
    <location>
        <begin position="109"/>
        <end position="200"/>
    </location>
</feature>
<feature type="compositionally biased region" description="Basic and acidic residues" evidence="3">
    <location>
        <begin position="143"/>
        <end position="167"/>
    </location>
</feature>
<dbReference type="SUPFAM" id="SSF63829">
    <property type="entry name" value="Calcium-dependent phosphotriesterase"/>
    <property type="match status" value="1"/>
</dbReference>
<feature type="compositionally biased region" description="Acidic residues" evidence="3">
    <location>
        <begin position="179"/>
        <end position="198"/>
    </location>
</feature>
<feature type="compositionally biased region" description="Acidic residues" evidence="3">
    <location>
        <begin position="109"/>
        <end position="121"/>
    </location>
</feature>
<dbReference type="OrthoDB" id="10150682at2759"/>
<dbReference type="GO" id="GO:0061630">
    <property type="term" value="F:ubiquitin protein ligase activity"/>
    <property type="evidence" value="ECO:0000318"/>
    <property type="project" value="GO_Central"/>
</dbReference>
<feature type="compositionally biased region" description="Basic and acidic residues" evidence="3">
    <location>
        <begin position="386"/>
        <end position="396"/>
    </location>
</feature>
<keyword evidence="5" id="KW-1185">Reference proteome</keyword>
<dbReference type="GeneID" id="118406518"/>
<keyword evidence="1" id="KW-0677">Repeat</keyword>
<evidence type="ECO:0000256" key="4">
    <source>
        <dbReference type="SAM" id="Phobius"/>
    </source>
</evidence>
<keyword evidence="4" id="KW-1133">Transmembrane helix</keyword>
<dbReference type="Proteomes" id="UP000001554">
    <property type="component" value="Chromosome 19"/>
</dbReference>
<sequence length="789" mass="87862">MPGDLISTSEPPLAGVSSTAVGFMADDLASNAVLSASAAAGDSTICNVNMFRASQNVGNMKSICRPSSDGGVNPCIQPYAVGYLDYEDDSCYKEKRGDNPCVQAYAVEYQDDDDDDDDKDWFDDKPTKRNDNPCIQQYAIGYKDVDNNDEKPTRRDDNPGHKEKRGDNLYIQPYAVGYQDDDDDDDYEEKPPELDTEDPCIQPYAIGYKDDSGYKEKRGDNPCIQPYAVGYQDDDTFYFDKPTKREDNPCIQPYATGYQDYDDGECVEKSKKSDAAAVNEQASLPMHIDIDTRSPIYSQDAENNSSINQQYDVTTNPIFPLIVGKPNPIYPQNTEQSSSIYQQNIGNSNLTDDSNTAPKLTRTADCDDNPCIQPYAVGYQEEDDDGNKQPKRDHENPCIQPYAVGYQGENDDDGNKHPKHDYNPCFQPYAVRYQEDNDDSKKHPKPGPAALHVDIQPYAVAYMCQEDVSVVVSSSDVTQTKQPFQKVETFSKSSNDIPNNVAGPGISKDTTGALRSLKKRHALVMNPMYGQHALNPNPMANVQQQTACGCRYVRLAAVLITTIVLSSVLISGMVFGILYSSQDIQTKPFANESFWTTTQPSISISSKEIYNGNMKWETTRKTTQSVTFHSSQETYDGNMKWETTQTVTFHSSQGAYTRKWEKIIFGGIGQDRGKFMFIYGVAVSPDNEIFVTDSGNKRVQVFNMDGAFLRLFPTVVPGDSGKKTMNPSDVAIDGDGNLWVTLSEKIGLYDDNTHTVCVVQYDWNGTALSTFETQPSEWLPMIDVFILTS</sequence>
<dbReference type="GO" id="GO:0043161">
    <property type="term" value="P:proteasome-mediated ubiquitin-dependent protein catabolic process"/>
    <property type="evidence" value="ECO:0000318"/>
    <property type="project" value="GO_Central"/>
</dbReference>
<name>A0A9J7KJX4_BRAFL</name>
<feature type="compositionally biased region" description="Basic and acidic residues" evidence="3">
    <location>
        <begin position="122"/>
        <end position="131"/>
    </location>
</feature>
<evidence type="ECO:0000256" key="2">
    <source>
        <dbReference type="PROSITE-ProRule" id="PRU00504"/>
    </source>
</evidence>
<feature type="transmembrane region" description="Helical" evidence="4">
    <location>
        <begin position="552"/>
        <end position="579"/>
    </location>
</feature>
<keyword evidence="4" id="KW-0812">Transmembrane</keyword>
<dbReference type="InterPro" id="IPR050952">
    <property type="entry name" value="TRIM-NHL_E3_ligases"/>
</dbReference>
<evidence type="ECO:0000313" key="6">
    <source>
        <dbReference type="RefSeq" id="XP_035662473.1"/>
    </source>
</evidence>
<dbReference type="PANTHER" id="PTHR24104:SF50">
    <property type="entry name" value="SMP-30_GLUCONOLACTONASE_LRE-LIKE REGION DOMAIN-CONTAINING PROTEIN"/>
    <property type="match status" value="1"/>
</dbReference>
<feature type="repeat" description="NHL" evidence="2">
    <location>
        <begin position="662"/>
        <end position="705"/>
    </location>
</feature>
<gene>
    <name evidence="6" type="primary">LOC118406518</name>
</gene>
<keyword evidence="4" id="KW-0472">Membrane</keyword>
<feature type="region of interest" description="Disordered" evidence="3">
    <location>
        <begin position="490"/>
        <end position="510"/>
    </location>
</feature>
<evidence type="ECO:0000256" key="1">
    <source>
        <dbReference type="ARBA" id="ARBA00022737"/>
    </source>
</evidence>